<dbReference type="Proteomes" id="UP000673691">
    <property type="component" value="Unassembled WGS sequence"/>
</dbReference>
<protein>
    <submittedName>
        <fullName evidence="2">Uncharacterized protein</fullName>
    </submittedName>
</protein>
<keyword evidence="1" id="KW-0472">Membrane</keyword>
<accession>A0A8H7ZPE6</accession>
<dbReference type="EMBL" id="JAEFCI010011145">
    <property type="protein sequence ID" value="KAG5456795.1"/>
    <property type="molecule type" value="Genomic_DNA"/>
</dbReference>
<dbReference type="AlphaFoldDB" id="A0A8H7ZPE6"/>
<comment type="caution">
    <text evidence="2">The sequence shown here is derived from an EMBL/GenBank/DDBJ whole genome shotgun (WGS) entry which is preliminary data.</text>
</comment>
<feature type="transmembrane region" description="Helical" evidence="1">
    <location>
        <begin position="49"/>
        <end position="68"/>
    </location>
</feature>
<proteinExistence type="predicted"/>
<reference evidence="2 3" key="1">
    <citation type="journal article" name="Sci. Rep.">
        <title>Genome-scale phylogenetic analyses confirm Olpidium as the closest living zoosporic fungus to the non-flagellated, terrestrial fungi.</title>
        <authorList>
            <person name="Chang Y."/>
            <person name="Rochon D."/>
            <person name="Sekimoto S."/>
            <person name="Wang Y."/>
            <person name="Chovatia M."/>
            <person name="Sandor L."/>
            <person name="Salamov A."/>
            <person name="Grigoriev I.V."/>
            <person name="Stajich J.E."/>
            <person name="Spatafora J.W."/>
        </authorList>
    </citation>
    <scope>NUCLEOTIDE SEQUENCE [LARGE SCALE GENOMIC DNA]</scope>
    <source>
        <strain evidence="2">S191</strain>
    </source>
</reference>
<evidence type="ECO:0000313" key="3">
    <source>
        <dbReference type="Proteomes" id="UP000673691"/>
    </source>
</evidence>
<gene>
    <name evidence="2" type="ORF">BJ554DRAFT_3357</name>
</gene>
<keyword evidence="3" id="KW-1185">Reference proteome</keyword>
<name>A0A8H7ZPE6_9FUNG</name>
<keyword evidence="1" id="KW-1133">Transmembrane helix</keyword>
<organism evidence="2 3">
    <name type="scientific">Olpidium bornovanus</name>
    <dbReference type="NCBI Taxonomy" id="278681"/>
    <lineage>
        <taxon>Eukaryota</taxon>
        <taxon>Fungi</taxon>
        <taxon>Fungi incertae sedis</taxon>
        <taxon>Olpidiomycota</taxon>
        <taxon>Olpidiomycotina</taxon>
        <taxon>Olpidiomycetes</taxon>
        <taxon>Olpidiales</taxon>
        <taxon>Olpidiaceae</taxon>
        <taxon>Olpidium</taxon>
    </lineage>
</organism>
<keyword evidence="1" id="KW-0812">Transmembrane</keyword>
<evidence type="ECO:0000256" key="1">
    <source>
        <dbReference type="SAM" id="Phobius"/>
    </source>
</evidence>
<sequence length="78" mass="9128">MMDNTPIFRDPQGRLPFAVRFRCSLQGLRRTLTGVHPVGNQIFRPRLPLLRITFPYIIAAGITFYMFYRITDHMLDGE</sequence>
<evidence type="ECO:0000313" key="2">
    <source>
        <dbReference type="EMBL" id="KAG5456795.1"/>
    </source>
</evidence>